<dbReference type="PANTHER" id="PTHR32179:SF4">
    <property type="entry name" value="PYROPHOSPHORYLASE MODD-RELATED"/>
    <property type="match status" value="1"/>
</dbReference>
<proteinExistence type="inferred from homology"/>
<dbReference type="OrthoDB" id="9782546at2"/>
<dbReference type="RefSeq" id="WP_005996500.1">
    <property type="nucleotide sequence ID" value="NZ_AECZ01000041.1"/>
</dbReference>
<feature type="domain" description="Quinolinate phosphoribosyl transferase N-terminal" evidence="7">
    <location>
        <begin position="22"/>
        <end position="105"/>
    </location>
</feature>
<dbReference type="GO" id="GO:0005737">
    <property type="term" value="C:cytoplasm"/>
    <property type="evidence" value="ECO:0007669"/>
    <property type="project" value="TreeGrafter"/>
</dbReference>
<dbReference type="FunFam" id="3.20.20.70:FF:000030">
    <property type="entry name" value="Nicotinate-nucleotide pyrophosphorylase, carboxylating"/>
    <property type="match status" value="1"/>
</dbReference>
<dbReference type="AlphaFoldDB" id="E1K1J8"/>
<dbReference type="NCBIfam" id="TIGR01334">
    <property type="entry name" value="modD"/>
    <property type="match status" value="1"/>
</dbReference>
<comment type="similarity">
    <text evidence="1 5">Belongs to the NadC/ModD family.</text>
</comment>
<keyword evidence="4 5" id="KW-0808">Transferase</keyword>
<keyword evidence="9" id="KW-1185">Reference proteome</keyword>
<dbReference type="SUPFAM" id="SSF51690">
    <property type="entry name" value="Nicotinate/Quinolinate PRTase C-terminal domain-like"/>
    <property type="match status" value="1"/>
</dbReference>
<dbReference type="InterPro" id="IPR002638">
    <property type="entry name" value="Quinolinate_PRibosylTrfase_C"/>
</dbReference>
<protein>
    <recommendedName>
        <fullName evidence="2">Putative pyrophosphorylase ModD</fullName>
    </recommendedName>
</protein>
<dbReference type="EMBL" id="AECZ01000041">
    <property type="protein sequence ID" value="EFL49492.1"/>
    <property type="molecule type" value="Genomic_DNA"/>
</dbReference>
<dbReference type="PANTHER" id="PTHR32179">
    <property type="entry name" value="NICOTINATE-NUCLEOTIDE PYROPHOSPHORYLASE [CARBOXYLATING]"/>
    <property type="match status" value="1"/>
</dbReference>
<keyword evidence="3 5" id="KW-0328">Glycosyltransferase</keyword>
<dbReference type="GO" id="GO:0004514">
    <property type="term" value="F:nicotinate-nucleotide diphosphorylase (carboxylating) activity"/>
    <property type="evidence" value="ECO:0007669"/>
    <property type="project" value="InterPro"/>
</dbReference>
<dbReference type="eggNOG" id="COG0157">
    <property type="taxonomic scope" value="Bacteria"/>
</dbReference>
<dbReference type="Proteomes" id="UP000006250">
    <property type="component" value="Unassembled WGS sequence"/>
</dbReference>
<dbReference type="Gene3D" id="3.20.20.70">
    <property type="entry name" value="Aldolase class I"/>
    <property type="match status" value="1"/>
</dbReference>
<dbReference type="InterPro" id="IPR013785">
    <property type="entry name" value="Aldolase_TIM"/>
</dbReference>
<dbReference type="CDD" id="cd01573">
    <property type="entry name" value="modD_like"/>
    <property type="match status" value="1"/>
</dbReference>
<evidence type="ECO:0000313" key="8">
    <source>
        <dbReference type="EMBL" id="EFL49492.1"/>
    </source>
</evidence>
<evidence type="ECO:0000256" key="4">
    <source>
        <dbReference type="ARBA" id="ARBA00022679"/>
    </source>
</evidence>
<dbReference type="GO" id="GO:0009435">
    <property type="term" value="P:NAD+ biosynthetic process"/>
    <property type="evidence" value="ECO:0007669"/>
    <property type="project" value="InterPro"/>
</dbReference>
<organism evidence="8 9">
    <name type="scientific">Solidesulfovibrio fructosivorans JJ]</name>
    <dbReference type="NCBI Taxonomy" id="596151"/>
    <lineage>
        <taxon>Bacteria</taxon>
        <taxon>Pseudomonadati</taxon>
        <taxon>Thermodesulfobacteriota</taxon>
        <taxon>Desulfovibrionia</taxon>
        <taxon>Desulfovibrionales</taxon>
        <taxon>Desulfovibrionaceae</taxon>
        <taxon>Solidesulfovibrio</taxon>
    </lineage>
</organism>
<evidence type="ECO:0000259" key="7">
    <source>
        <dbReference type="Pfam" id="PF02749"/>
    </source>
</evidence>
<dbReference type="InterPro" id="IPR022412">
    <property type="entry name" value="Quinolinate_PRibosylTrfase_N"/>
</dbReference>
<dbReference type="Gene3D" id="3.90.1170.20">
    <property type="entry name" value="Quinolinate phosphoribosyl transferase, N-terminal domain"/>
    <property type="match status" value="1"/>
</dbReference>
<dbReference type="InterPro" id="IPR037128">
    <property type="entry name" value="Quinolinate_PRibosylTase_N_sf"/>
</dbReference>
<gene>
    <name evidence="8" type="ORF">DesfrDRAFT_3748</name>
</gene>
<dbReference type="Pfam" id="PF01729">
    <property type="entry name" value="QRPTase_C"/>
    <property type="match status" value="1"/>
</dbReference>
<dbReference type="InterPro" id="IPR006242">
    <property type="entry name" value="ModD"/>
</dbReference>
<evidence type="ECO:0000256" key="1">
    <source>
        <dbReference type="ARBA" id="ARBA00009400"/>
    </source>
</evidence>
<dbReference type="InterPro" id="IPR036068">
    <property type="entry name" value="Nicotinate_pribotase-like_C"/>
</dbReference>
<accession>E1K1J8</accession>
<dbReference type="SUPFAM" id="SSF54675">
    <property type="entry name" value="Nicotinate/Quinolinate PRTase N-terminal domain-like"/>
    <property type="match status" value="1"/>
</dbReference>
<comment type="caution">
    <text evidence="8">The sequence shown here is derived from an EMBL/GenBank/DDBJ whole genome shotgun (WGS) entry which is preliminary data.</text>
</comment>
<reference evidence="8 9" key="1">
    <citation type="submission" date="2010-08" db="EMBL/GenBank/DDBJ databases">
        <title>The draft genome of Desulfovibrio fructosovorans JJ.</title>
        <authorList>
            <consortium name="US DOE Joint Genome Institute (JGI-PGF)"/>
            <person name="Lucas S."/>
            <person name="Copeland A."/>
            <person name="Lapidus A."/>
            <person name="Cheng J.-F."/>
            <person name="Bruce D."/>
            <person name="Goodwin L."/>
            <person name="Pitluck S."/>
            <person name="Land M.L."/>
            <person name="Hauser L."/>
            <person name="Chang Y.-J."/>
            <person name="Jeffries C."/>
            <person name="Wall J.D."/>
            <person name="Stahl D.A."/>
            <person name="Arkin A.P."/>
            <person name="Dehal P."/>
            <person name="Stolyar S.M."/>
            <person name="Hazen T.C."/>
            <person name="Woyke T.J."/>
        </authorList>
    </citation>
    <scope>NUCLEOTIDE SEQUENCE [LARGE SCALE GENOMIC DNA]</scope>
    <source>
        <strain evidence="8 9">JJ</strain>
    </source>
</reference>
<dbReference type="STRING" id="596151.DesfrDRAFT_3748"/>
<dbReference type="InterPro" id="IPR027277">
    <property type="entry name" value="NadC/ModD"/>
</dbReference>
<dbReference type="Pfam" id="PF02749">
    <property type="entry name" value="QRPTase_N"/>
    <property type="match status" value="1"/>
</dbReference>
<evidence type="ECO:0000256" key="5">
    <source>
        <dbReference type="PIRNR" id="PIRNR006250"/>
    </source>
</evidence>
<evidence type="ECO:0000256" key="2">
    <source>
        <dbReference type="ARBA" id="ARBA00019205"/>
    </source>
</evidence>
<feature type="domain" description="Quinolinate phosphoribosyl transferase C-terminal" evidence="6">
    <location>
        <begin position="107"/>
        <end position="267"/>
    </location>
</feature>
<evidence type="ECO:0000256" key="3">
    <source>
        <dbReference type="ARBA" id="ARBA00022676"/>
    </source>
</evidence>
<sequence>MALPVSDQLLERLMEEDVPYGDLTTKILGIGHKPGKIVFSTREPTVLCATEEAAGILKKFGAEIRLAKPSGEYLPEGVVFLEAEGTAAALHAGWRLALNLLEYVSGIATRTRRIVDIAKKINPDISIAPTRKSFPGTKKLAIKAVECAGARPHRLGLSESILIFKHHMAFLGGLESLCADIKRLRVEAPSMKLAIEVEDEAGALSAAKAGFDIIQVDKMASAGLIELIGKVRAINPTILIAAAGGVNEANTAEYAATGADILVLSSVFFGKTSDIGARIVPLP</sequence>
<name>E1K1J8_SOLFR</name>
<evidence type="ECO:0000259" key="6">
    <source>
        <dbReference type="Pfam" id="PF01729"/>
    </source>
</evidence>
<dbReference type="PIRSF" id="PIRSF006250">
    <property type="entry name" value="NadC_ModD"/>
    <property type="match status" value="1"/>
</dbReference>
<evidence type="ECO:0000313" key="9">
    <source>
        <dbReference type="Proteomes" id="UP000006250"/>
    </source>
</evidence>
<dbReference type="GO" id="GO:0034213">
    <property type="term" value="P:quinolinate catabolic process"/>
    <property type="evidence" value="ECO:0007669"/>
    <property type="project" value="TreeGrafter"/>
</dbReference>